<dbReference type="OrthoDB" id="1044435at2759"/>
<dbReference type="PANTHER" id="PTHR31605">
    <property type="entry name" value="GLYCEROL-3-PHOSPHATE O-ACYLTRANSFERASE 1"/>
    <property type="match status" value="1"/>
</dbReference>
<dbReference type="InterPro" id="IPR002123">
    <property type="entry name" value="Plipid/glycerol_acylTrfase"/>
</dbReference>
<dbReference type="SMART" id="SM00563">
    <property type="entry name" value="PlsC"/>
    <property type="match status" value="1"/>
</dbReference>
<dbReference type="Pfam" id="PF01553">
    <property type="entry name" value="Acyltransferase"/>
    <property type="match status" value="1"/>
</dbReference>
<dbReference type="InterPro" id="IPR052744">
    <property type="entry name" value="GPAT/DAPAT"/>
</dbReference>
<dbReference type="VEuPathDB" id="FungiDB:BD410DRAFT_791094"/>
<organism evidence="2 3">
    <name type="scientific">Rickenella mellea</name>
    <dbReference type="NCBI Taxonomy" id="50990"/>
    <lineage>
        <taxon>Eukaryota</taxon>
        <taxon>Fungi</taxon>
        <taxon>Dikarya</taxon>
        <taxon>Basidiomycota</taxon>
        <taxon>Agaricomycotina</taxon>
        <taxon>Agaricomycetes</taxon>
        <taxon>Hymenochaetales</taxon>
        <taxon>Rickenellaceae</taxon>
        <taxon>Rickenella</taxon>
    </lineage>
</organism>
<dbReference type="GO" id="GO:0008654">
    <property type="term" value="P:phospholipid biosynthetic process"/>
    <property type="evidence" value="ECO:0007669"/>
    <property type="project" value="TreeGrafter"/>
</dbReference>
<feature type="domain" description="Phospholipid/glycerol acyltransferase" evidence="1">
    <location>
        <begin position="39"/>
        <end position="167"/>
    </location>
</feature>
<dbReference type="STRING" id="50990.A0A4Y7Q0A5"/>
<sequence>MAVKIVYRVLRKISDWALWAFYSEVCIEGEENVPEDGPLILSPTHHNEIIDIATLSATVPYRRMISYWAKSSLFSNPVTRAILLSSGSIPVDRRSKDNQRLFKGTFDSLSIEEAVGIYPEGTSYTEPRIVQVKDGVGWAALEYLKWAKEKNFSMKEVVIVPVGIVYTDKSKYQSRVYVKYGKPIFVANYAEQFLPDVDGERRAAVKRLCHSVEDGMVSLSVNAPNWDILHCSRLARDLLWGDEKNIPLRQFVVVSQTLVDIFSDQNPSPELVNLKSNLLHYYSLLHYSGLTHTSLVGIPLTFSPRPLRVVFSLMQLTALEIFNLPSYAVPLIVHLPSYILASMGARLAKDEEEARAQYKVVFGGLALAVTYPLFGWNAWKLIRSYKAFKDLVPQRGLFSQCIGAAAMAWWLSHWHNRVIESNYNLYKQYKATWKVLLGILSNGLSQSSVQPYTIPPPPPINPFIKRTSSTPDPVRKAPPPVPSRRLIHHLLRARVAAYISCGVFFQGLERSGELVKPADLGETRVDGTGTSVDVDSVTLSSSTVERSGREVVAFLRKNRADFEGLAKAA</sequence>
<dbReference type="CDD" id="cd07992">
    <property type="entry name" value="LPLAT_AAK14816-like"/>
    <property type="match status" value="1"/>
</dbReference>
<dbReference type="Proteomes" id="UP000294933">
    <property type="component" value="Unassembled WGS sequence"/>
</dbReference>
<protein>
    <submittedName>
        <fullName evidence="2">Acyltransferase</fullName>
    </submittedName>
</protein>
<dbReference type="SUPFAM" id="SSF69593">
    <property type="entry name" value="Glycerol-3-phosphate (1)-acyltransferase"/>
    <property type="match status" value="1"/>
</dbReference>
<gene>
    <name evidence="2" type="ORF">BD410DRAFT_791094</name>
</gene>
<name>A0A4Y7Q0A5_9AGAM</name>
<evidence type="ECO:0000313" key="2">
    <source>
        <dbReference type="EMBL" id="TDL20309.1"/>
    </source>
</evidence>
<keyword evidence="3" id="KW-1185">Reference proteome</keyword>
<dbReference type="EMBL" id="ML170189">
    <property type="protein sequence ID" value="TDL20309.1"/>
    <property type="molecule type" value="Genomic_DNA"/>
</dbReference>
<dbReference type="GO" id="GO:0004366">
    <property type="term" value="F:glycerol-3-phosphate O-acyltransferase activity"/>
    <property type="evidence" value="ECO:0007669"/>
    <property type="project" value="TreeGrafter"/>
</dbReference>
<keyword evidence="2" id="KW-0808">Transferase</keyword>
<dbReference type="PANTHER" id="PTHR31605:SF0">
    <property type="entry name" value="GLYCEROL-3-PHOSPHATE O-ACYLTRANSFERASE 1"/>
    <property type="match status" value="1"/>
</dbReference>
<proteinExistence type="predicted"/>
<keyword evidence="2" id="KW-0012">Acyltransferase</keyword>
<dbReference type="AlphaFoldDB" id="A0A4Y7Q0A5"/>
<evidence type="ECO:0000313" key="3">
    <source>
        <dbReference type="Proteomes" id="UP000294933"/>
    </source>
</evidence>
<evidence type="ECO:0000259" key="1">
    <source>
        <dbReference type="SMART" id="SM00563"/>
    </source>
</evidence>
<reference evidence="2 3" key="1">
    <citation type="submission" date="2018-06" db="EMBL/GenBank/DDBJ databases">
        <title>A transcriptomic atlas of mushroom development highlights an independent origin of complex multicellularity.</title>
        <authorList>
            <consortium name="DOE Joint Genome Institute"/>
            <person name="Krizsan K."/>
            <person name="Almasi E."/>
            <person name="Merenyi Z."/>
            <person name="Sahu N."/>
            <person name="Viragh M."/>
            <person name="Koszo T."/>
            <person name="Mondo S."/>
            <person name="Kiss B."/>
            <person name="Balint B."/>
            <person name="Kues U."/>
            <person name="Barry K."/>
            <person name="Hegedus J.C."/>
            <person name="Henrissat B."/>
            <person name="Johnson J."/>
            <person name="Lipzen A."/>
            <person name="Ohm R."/>
            <person name="Nagy I."/>
            <person name="Pangilinan J."/>
            <person name="Yan J."/>
            <person name="Xiong Y."/>
            <person name="Grigoriev I.V."/>
            <person name="Hibbett D.S."/>
            <person name="Nagy L.G."/>
        </authorList>
    </citation>
    <scope>NUCLEOTIDE SEQUENCE [LARGE SCALE GENOMIC DNA]</scope>
    <source>
        <strain evidence="2 3">SZMC22713</strain>
    </source>
</reference>
<dbReference type="GO" id="GO:0016287">
    <property type="term" value="F:glycerone-phosphate O-acyltransferase activity"/>
    <property type="evidence" value="ECO:0007669"/>
    <property type="project" value="TreeGrafter"/>
</dbReference>
<accession>A0A4Y7Q0A5</accession>